<dbReference type="InterPro" id="IPR016181">
    <property type="entry name" value="Acyl_CoA_acyltransferase"/>
</dbReference>
<dbReference type="AlphaFoldDB" id="A0A2T5BAW4"/>
<evidence type="ECO:0000313" key="3">
    <source>
        <dbReference type="Proteomes" id="UP000241247"/>
    </source>
</evidence>
<dbReference type="Pfam" id="PF13302">
    <property type="entry name" value="Acetyltransf_3"/>
    <property type="match status" value="1"/>
</dbReference>
<dbReference type="GO" id="GO:0016747">
    <property type="term" value="F:acyltransferase activity, transferring groups other than amino-acyl groups"/>
    <property type="evidence" value="ECO:0007669"/>
    <property type="project" value="InterPro"/>
</dbReference>
<dbReference type="RefSeq" id="WP_108002198.1">
    <property type="nucleotide sequence ID" value="NZ_JBHEEX010000009.1"/>
</dbReference>
<dbReference type="PANTHER" id="PTHR43328:SF1">
    <property type="entry name" value="N-ACETYLTRANSFERASE DOMAIN-CONTAINING PROTEIN"/>
    <property type="match status" value="1"/>
</dbReference>
<keyword evidence="3" id="KW-1185">Reference proteome</keyword>
<protein>
    <submittedName>
        <fullName evidence="2">RimJ/RimL family protein N-acetyltransferase</fullName>
    </submittedName>
</protein>
<proteinExistence type="predicted"/>
<dbReference type="InterPro" id="IPR000182">
    <property type="entry name" value="GNAT_dom"/>
</dbReference>
<organism evidence="2 3">
    <name type="scientific">Mycoplana dimorpha</name>
    <dbReference type="NCBI Taxonomy" id="28320"/>
    <lineage>
        <taxon>Bacteria</taxon>
        <taxon>Pseudomonadati</taxon>
        <taxon>Pseudomonadota</taxon>
        <taxon>Alphaproteobacteria</taxon>
        <taxon>Hyphomicrobiales</taxon>
        <taxon>Rhizobiaceae</taxon>
        <taxon>Mycoplana</taxon>
    </lineage>
</organism>
<evidence type="ECO:0000259" key="1">
    <source>
        <dbReference type="PROSITE" id="PS51186"/>
    </source>
</evidence>
<dbReference type="Proteomes" id="UP000241247">
    <property type="component" value="Unassembled WGS sequence"/>
</dbReference>
<comment type="caution">
    <text evidence="2">The sequence shown here is derived from an EMBL/GenBank/DDBJ whole genome shotgun (WGS) entry which is preliminary data.</text>
</comment>
<dbReference type="OrthoDB" id="9804153at2"/>
<gene>
    <name evidence="2" type="ORF">C7449_103122</name>
</gene>
<dbReference type="EMBL" id="PZZZ01000003">
    <property type="protein sequence ID" value="PTM96109.1"/>
    <property type="molecule type" value="Genomic_DNA"/>
</dbReference>
<sequence>MSALPLARAPGANFDPGTAPLVQTDRLVLRPHRISDAEAIAQSLGDFRVSRMLARVRAPFDRQDAIEWLSGITSGLLPGWALAITTGDDVHIGVVAFEWRAGSWHLGYWLNRFFWGRGYMSEAVHAATGRFLMRMPGVEVHSGVFADNQASLRVQEKVGFRITGLSEVYSAARGAMVPHVETCLLAGDFRPSPQHR</sequence>
<reference evidence="2 3" key="1">
    <citation type="submission" date="2018-04" db="EMBL/GenBank/DDBJ databases">
        <title>Genomic Encyclopedia of Type Strains, Phase IV (KMG-IV): sequencing the most valuable type-strain genomes for metagenomic binning, comparative biology and taxonomic classification.</title>
        <authorList>
            <person name="Goeker M."/>
        </authorList>
    </citation>
    <scope>NUCLEOTIDE SEQUENCE [LARGE SCALE GENOMIC DNA]</scope>
    <source>
        <strain evidence="2 3">DSM 7138</strain>
    </source>
</reference>
<dbReference type="PANTHER" id="PTHR43328">
    <property type="entry name" value="ACETYLTRANSFERASE-RELATED"/>
    <property type="match status" value="1"/>
</dbReference>
<feature type="domain" description="N-acetyltransferase" evidence="1">
    <location>
        <begin position="27"/>
        <end position="181"/>
    </location>
</feature>
<name>A0A2T5BAW4_MYCDI</name>
<evidence type="ECO:0000313" key="2">
    <source>
        <dbReference type="EMBL" id="PTM96109.1"/>
    </source>
</evidence>
<keyword evidence="2" id="KW-0808">Transferase</keyword>
<dbReference type="SUPFAM" id="SSF55729">
    <property type="entry name" value="Acyl-CoA N-acyltransferases (Nat)"/>
    <property type="match status" value="1"/>
</dbReference>
<dbReference type="Gene3D" id="3.40.630.30">
    <property type="match status" value="1"/>
</dbReference>
<accession>A0A2T5BAW4</accession>
<dbReference type="PROSITE" id="PS51186">
    <property type="entry name" value="GNAT"/>
    <property type="match status" value="1"/>
</dbReference>